<dbReference type="InterPro" id="IPR010718">
    <property type="entry name" value="DUF1294"/>
</dbReference>
<dbReference type="eggNOG" id="COG3326">
    <property type="taxonomic scope" value="Bacteria"/>
</dbReference>
<evidence type="ECO:0008006" key="4">
    <source>
        <dbReference type="Google" id="ProtNLM"/>
    </source>
</evidence>
<dbReference type="AlphaFoldDB" id="G6AXT9"/>
<evidence type="ECO:0000313" key="3">
    <source>
        <dbReference type="Proteomes" id="UP000004407"/>
    </source>
</evidence>
<feature type="transmembrane region" description="Helical" evidence="1">
    <location>
        <begin position="20"/>
        <end position="37"/>
    </location>
</feature>
<keyword evidence="1" id="KW-1133">Transmembrane helix</keyword>
<evidence type="ECO:0000256" key="1">
    <source>
        <dbReference type="SAM" id="Phobius"/>
    </source>
</evidence>
<dbReference type="EMBL" id="AFZZ01000126">
    <property type="protein sequence ID" value="EHJ40147.1"/>
    <property type="molecule type" value="Genomic_DNA"/>
</dbReference>
<reference evidence="2 3" key="1">
    <citation type="submission" date="2011-08" db="EMBL/GenBank/DDBJ databases">
        <authorList>
            <person name="Weinstock G."/>
            <person name="Sodergren E."/>
            <person name="Clifton S."/>
            <person name="Fulton L."/>
            <person name="Fulton B."/>
            <person name="Courtney L."/>
            <person name="Fronick C."/>
            <person name="Harrison M."/>
            <person name="Strong C."/>
            <person name="Farmer C."/>
            <person name="Delahaunty K."/>
            <person name="Markovic C."/>
            <person name="Hall O."/>
            <person name="Minx P."/>
            <person name="Tomlinson C."/>
            <person name="Mitreva M."/>
            <person name="Hou S."/>
            <person name="Chen J."/>
            <person name="Wollam A."/>
            <person name="Pepin K.H."/>
            <person name="Johnson M."/>
            <person name="Bhonagiri V."/>
            <person name="Zhang X."/>
            <person name="Suruliraj S."/>
            <person name="Warren W."/>
            <person name="Chinwalla A."/>
            <person name="Mardis E.R."/>
            <person name="Wilson R.K."/>
        </authorList>
    </citation>
    <scope>NUCLEOTIDE SEQUENCE [LARGE SCALE GENOMIC DNA]</scope>
    <source>
        <strain evidence="2 3">DSM 18206</strain>
    </source>
</reference>
<name>G6AXT9_9BACT</name>
<feature type="transmembrane region" description="Helical" evidence="1">
    <location>
        <begin position="82"/>
        <end position="100"/>
    </location>
</feature>
<keyword evidence="1" id="KW-0812">Transmembrane</keyword>
<feature type="transmembrane region" description="Helical" evidence="1">
    <location>
        <begin position="49"/>
        <end position="70"/>
    </location>
</feature>
<dbReference type="PATRIC" id="fig|1002367.3.peg.1163"/>
<proteinExistence type="predicted"/>
<organism evidence="2 3">
    <name type="scientific">Leyella stercorea DSM 18206</name>
    <dbReference type="NCBI Taxonomy" id="1002367"/>
    <lineage>
        <taxon>Bacteria</taxon>
        <taxon>Pseudomonadati</taxon>
        <taxon>Bacteroidota</taxon>
        <taxon>Bacteroidia</taxon>
        <taxon>Bacteroidales</taxon>
        <taxon>Prevotellaceae</taxon>
        <taxon>Leyella</taxon>
    </lineage>
</organism>
<evidence type="ECO:0000313" key="2">
    <source>
        <dbReference type="EMBL" id="EHJ40147.1"/>
    </source>
</evidence>
<protein>
    <recommendedName>
        <fullName evidence="4">DUF1294 domain-containing protein</fullName>
    </recommendedName>
</protein>
<sequence>MRIIGNLLWWLGMNTLHSCLAYYLLAINAVTFIVYGIDKYKAKKAKWRIPEVTLLLLAVLGGSIGAWMGMKVWHHKTMHKKFKYGIPAILLIQIALMAYFT</sequence>
<keyword evidence="1" id="KW-0472">Membrane</keyword>
<dbReference type="Pfam" id="PF06961">
    <property type="entry name" value="DUF1294"/>
    <property type="match status" value="1"/>
</dbReference>
<gene>
    <name evidence="2" type="ORF">HMPREF0673_01446</name>
</gene>
<accession>G6AXT9</accession>
<dbReference type="Proteomes" id="UP000004407">
    <property type="component" value="Unassembled WGS sequence"/>
</dbReference>
<comment type="caution">
    <text evidence="2">The sequence shown here is derived from an EMBL/GenBank/DDBJ whole genome shotgun (WGS) entry which is preliminary data.</text>
</comment>
<dbReference type="HOGENOM" id="CLU_091970_3_0_10"/>